<evidence type="ECO:0000313" key="13">
    <source>
        <dbReference type="Proteomes" id="UP000095283"/>
    </source>
</evidence>
<comment type="similarity">
    <text evidence="2 11">Belongs to the fatty acid desaturase type 1 family.</text>
</comment>
<keyword evidence="10 11" id="KW-0275">Fatty acid biosynthesis</keyword>
<reference evidence="14" key="1">
    <citation type="submission" date="2016-11" db="UniProtKB">
        <authorList>
            <consortium name="WormBaseParasite"/>
        </authorList>
    </citation>
    <scope>IDENTIFICATION</scope>
</reference>
<dbReference type="PANTHER" id="PTHR11351">
    <property type="entry name" value="ACYL-COA DESATURASE"/>
    <property type="match status" value="1"/>
</dbReference>
<evidence type="ECO:0000256" key="3">
    <source>
        <dbReference type="ARBA" id="ARBA00022516"/>
    </source>
</evidence>
<feature type="transmembrane region" description="Helical" evidence="12">
    <location>
        <begin position="12"/>
        <end position="31"/>
    </location>
</feature>
<dbReference type="WBParaSite" id="Hba_04693">
    <property type="protein sequence ID" value="Hba_04693"/>
    <property type="gene ID" value="Hba_04693"/>
</dbReference>
<evidence type="ECO:0000256" key="6">
    <source>
        <dbReference type="ARBA" id="ARBA00022989"/>
    </source>
</evidence>
<dbReference type="GO" id="GO:0004768">
    <property type="term" value="F:stearoyl-CoA 9-desaturase activity"/>
    <property type="evidence" value="ECO:0007669"/>
    <property type="project" value="TreeGrafter"/>
</dbReference>
<comment type="domain">
    <text evidence="11">The histidine box domains are involved in binding the catalytic metal ions.</text>
</comment>
<accession>A0A1I7WI59</accession>
<proteinExistence type="inferred from homology"/>
<evidence type="ECO:0000256" key="11">
    <source>
        <dbReference type="RuleBase" id="RU000581"/>
    </source>
</evidence>
<dbReference type="Proteomes" id="UP000095283">
    <property type="component" value="Unplaced"/>
</dbReference>
<dbReference type="GO" id="GO:0005506">
    <property type="term" value="F:iron ion binding"/>
    <property type="evidence" value="ECO:0007669"/>
    <property type="project" value="TreeGrafter"/>
</dbReference>
<evidence type="ECO:0000256" key="12">
    <source>
        <dbReference type="SAM" id="Phobius"/>
    </source>
</evidence>
<keyword evidence="5" id="KW-0276">Fatty acid metabolism</keyword>
<keyword evidence="8" id="KW-0443">Lipid metabolism</keyword>
<dbReference type="AlphaFoldDB" id="A0A1I7WI59"/>
<comment type="subcellular location">
    <subcellularLocation>
        <location evidence="1">Membrane</location>
        <topology evidence="1">Multi-pass membrane protein</topology>
    </subcellularLocation>
</comment>
<evidence type="ECO:0000256" key="4">
    <source>
        <dbReference type="ARBA" id="ARBA00022692"/>
    </source>
</evidence>
<dbReference type="InterPro" id="IPR015876">
    <property type="entry name" value="Acyl-CoA_DS"/>
</dbReference>
<dbReference type="GO" id="GO:0005789">
    <property type="term" value="C:endoplasmic reticulum membrane"/>
    <property type="evidence" value="ECO:0007669"/>
    <property type="project" value="TreeGrafter"/>
</dbReference>
<keyword evidence="3 11" id="KW-0444">Lipid biosynthesis</keyword>
<name>A0A1I7WI59_HETBA</name>
<feature type="transmembrane region" description="Helical" evidence="12">
    <location>
        <begin position="37"/>
        <end position="56"/>
    </location>
</feature>
<keyword evidence="13" id="KW-1185">Reference proteome</keyword>
<keyword evidence="7 11" id="KW-0560">Oxidoreductase</keyword>
<keyword evidence="4 11" id="KW-0812">Transmembrane</keyword>
<dbReference type="PRINTS" id="PR00075">
    <property type="entry name" value="FACDDSATRASE"/>
</dbReference>
<evidence type="ECO:0000313" key="14">
    <source>
        <dbReference type="WBParaSite" id="Hba_04693"/>
    </source>
</evidence>
<evidence type="ECO:0000256" key="2">
    <source>
        <dbReference type="ARBA" id="ARBA00009295"/>
    </source>
</evidence>
<evidence type="ECO:0000256" key="10">
    <source>
        <dbReference type="ARBA" id="ARBA00023160"/>
    </source>
</evidence>
<keyword evidence="9 12" id="KW-0472">Membrane</keyword>
<dbReference type="PANTHER" id="PTHR11351:SF31">
    <property type="entry name" value="DESATURASE 1, ISOFORM A-RELATED"/>
    <property type="match status" value="1"/>
</dbReference>
<organism evidence="13 14">
    <name type="scientific">Heterorhabditis bacteriophora</name>
    <name type="common">Entomopathogenic nematode worm</name>
    <dbReference type="NCBI Taxonomy" id="37862"/>
    <lineage>
        <taxon>Eukaryota</taxon>
        <taxon>Metazoa</taxon>
        <taxon>Ecdysozoa</taxon>
        <taxon>Nematoda</taxon>
        <taxon>Chromadorea</taxon>
        <taxon>Rhabditida</taxon>
        <taxon>Rhabditina</taxon>
        <taxon>Rhabditomorpha</taxon>
        <taxon>Strongyloidea</taxon>
        <taxon>Heterorhabditidae</taxon>
        <taxon>Heterorhabditis</taxon>
    </lineage>
</organism>
<comment type="cofactor">
    <cofactor evidence="11">
        <name>Fe(2+)</name>
        <dbReference type="ChEBI" id="CHEBI:29033"/>
    </cofactor>
</comment>
<evidence type="ECO:0000256" key="7">
    <source>
        <dbReference type="ARBA" id="ARBA00023002"/>
    </source>
</evidence>
<evidence type="ECO:0000256" key="9">
    <source>
        <dbReference type="ARBA" id="ARBA00023136"/>
    </source>
</evidence>
<keyword evidence="6 12" id="KW-1133">Transmembrane helix</keyword>
<sequence>MFKLLFMPYQGISLKFPFILFLKISLIYAININIPAVFVYVTGALGITAGAHRLWAHRAYKAKLSYRILVMIMNCTAFQWTDTHADPHNTNRGFFFAHMGWLMVKKHPQVRSSIIGSLCLSIL</sequence>
<protein>
    <submittedName>
        <fullName evidence="14">Stearoyl-CoA desaturase 5</fullName>
    </submittedName>
</protein>
<evidence type="ECO:0000256" key="5">
    <source>
        <dbReference type="ARBA" id="ARBA00022832"/>
    </source>
</evidence>
<evidence type="ECO:0000256" key="1">
    <source>
        <dbReference type="ARBA" id="ARBA00004141"/>
    </source>
</evidence>
<evidence type="ECO:0000256" key="8">
    <source>
        <dbReference type="ARBA" id="ARBA00023098"/>
    </source>
</evidence>
<dbReference type="GO" id="GO:0006636">
    <property type="term" value="P:unsaturated fatty acid biosynthetic process"/>
    <property type="evidence" value="ECO:0007669"/>
    <property type="project" value="TreeGrafter"/>
</dbReference>